<evidence type="ECO:0000256" key="1">
    <source>
        <dbReference type="ARBA" id="ARBA00004141"/>
    </source>
</evidence>
<feature type="transmembrane region" description="Helical" evidence="9">
    <location>
        <begin position="302"/>
        <end position="324"/>
    </location>
</feature>
<name>A0A081R824_SPHCR</name>
<dbReference type="GO" id="GO:0016020">
    <property type="term" value="C:membrane"/>
    <property type="evidence" value="ECO:0007669"/>
    <property type="project" value="UniProtKB-SubCell"/>
</dbReference>
<keyword evidence="3" id="KW-0050">Antiport</keyword>
<feature type="transmembrane region" description="Helical" evidence="9">
    <location>
        <begin position="160"/>
        <end position="180"/>
    </location>
</feature>
<accession>A0A081R824</accession>
<dbReference type="AlphaFoldDB" id="A0A081R824"/>
<evidence type="ECO:0000256" key="6">
    <source>
        <dbReference type="ARBA" id="ARBA00023065"/>
    </source>
</evidence>
<evidence type="ECO:0000256" key="2">
    <source>
        <dbReference type="ARBA" id="ARBA00022448"/>
    </source>
</evidence>
<comment type="caution">
    <text evidence="11">The sequence shown here is derived from an EMBL/GenBank/DDBJ whole genome shotgun (WGS) entry which is preliminary data.</text>
</comment>
<dbReference type="Proteomes" id="UP000028411">
    <property type="component" value="Unassembled WGS sequence"/>
</dbReference>
<comment type="subcellular location">
    <subcellularLocation>
        <location evidence="1">Membrane</location>
        <topology evidence="1">Multi-pass membrane protein</topology>
    </subcellularLocation>
</comment>
<feature type="region of interest" description="Disordered" evidence="8">
    <location>
        <begin position="393"/>
        <end position="445"/>
    </location>
</feature>
<dbReference type="PANTHER" id="PTHR43562:SF1">
    <property type="entry name" value="NA(+)_H(+) ANTIPORTER YJBQ-RELATED"/>
    <property type="match status" value="1"/>
</dbReference>
<dbReference type="eggNOG" id="COG0475">
    <property type="taxonomic scope" value="Bacteria"/>
</dbReference>
<feature type="transmembrane region" description="Helical" evidence="9">
    <location>
        <begin position="220"/>
        <end position="238"/>
    </location>
</feature>
<organism evidence="11 12">
    <name type="scientific">Sphingobium chlorophenolicum</name>
    <dbReference type="NCBI Taxonomy" id="46429"/>
    <lineage>
        <taxon>Bacteria</taxon>
        <taxon>Pseudomonadati</taxon>
        <taxon>Pseudomonadota</taxon>
        <taxon>Alphaproteobacteria</taxon>
        <taxon>Sphingomonadales</taxon>
        <taxon>Sphingomonadaceae</taxon>
        <taxon>Sphingobium</taxon>
    </lineage>
</organism>
<keyword evidence="5 9" id="KW-1133">Transmembrane helix</keyword>
<evidence type="ECO:0000256" key="5">
    <source>
        <dbReference type="ARBA" id="ARBA00022989"/>
    </source>
</evidence>
<dbReference type="PANTHER" id="PTHR43562">
    <property type="entry name" value="NAPA-TYPE SODIUM/HYDROGEN ANTIPORTER"/>
    <property type="match status" value="1"/>
</dbReference>
<evidence type="ECO:0000256" key="7">
    <source>
        <dbReference type="ARBA" id="ARBA00023136"/>
    </source>
</evidence>
<protein>
    <submittedName>
        <fullName evidence="11">Sodium/hydrogen exchanger</fullName>
    </submittedName>
</protein>
<sequence length="445" mass="46584">MIISVIALACAGSAIAAIAARWVPRALVPALVLEIAFGIAIGPNGLDMMEPGPTMELLARIGFGMLMLIAGLEIDLDMLLARGRKAERTSPLTLALAMSLLTVAMAGAGAWLLLDPATPPLHLAIYAVILSTTSVGIVVPTIQERRLADGPYGQTVLSTALLADFFTMIAISVLAGIVVSGRAEGALGSLALVAVGGVAIWLLPKLLARIPVTRLDSRTSLPLIRLSLAVLFLVAWLAETLGSELVLAAFLAGLLLGRIIPRGSHRRETLEAIGYGFIVPFFFINVGLKFDIPALFASPTALLLVPGFVAVAFANKIIPSLLLAPAHGRRMAVAAGCLLSARLSLIVAASDIATRIGVLDTATNAAMVLVAIISAALAPLLFNLLAEPSPPHIGKSRSLKIPPYAKRGEGDRRRSRWWRGNFGGRAFSPPPAFGRSPSPSPDGEE</sequence>
<dbReference type="PATRIC" id="fig|46429.4.peg.4377"/>
<reference evidence="11 12" key="1">
    <citation type="submission" date="2014-02" db="EMBL/GenBank/DDBJ databases">
        <title>Whole genome sequence of Sphingobium chlorophenolicum NBRC 16172.</title>
        <authorList>
            <person name="Gan H.M."/>
            <person name="Gan H.Y."/>
            <person name="Chew T.H."/>
            <person name="Savka M.A."/>
        </authorList>
    </citation>
    <scope>NUCLEOTIDE SEQUENCE [LARGE SCALE GENOMIC DNA]</scope>
    <source>
        <strain evidence="11 12">NBRC 16172</strain>
    </source>
</reference>
<evidence type="ECO:0000256" key="4">
    <source>
        <dbReference type="ARBA" id="ARBA00022692"/>
    </source>
</evidence>
<evidence type="ECO:0000256" key="3">
    <source>
        <dbReference type="ARBA" id="ARBA00022449"/>
    </source>
</evidence>
<feature type="transmembrane region" description="Helical" evidence="9">
    <location>
        <begin position="331"/>
        <end position="353"/>
    </location>
</feature>
<evidence type="ECO:0000313" key="11">
    <source>
        <dbReference type="EMBL" id="KEQ51347.1"/>
    </source>
</evidence>
<dbReference type="EMBL" id="JFHR01000093">
    <property type="protein sequence ID" value="KEQ51347.1"/>
    <property type="molecule type" value="Genomic_DNA"/>
</dbReference>
<dbReference type="Gene3D" id="1.20.1530.20">
    <property type="match status" value="1"/>
</dbReference>
<dbReference type="GO" id="GO:1902600">
    <property type="term" value="P:proton transmembrane transport"/>
    <property type="evidence" value="ECO:0007669"/>
    <property type="project" value="InterPro"/>
</dbReference>
<dbReference type="RefSeq" id="WP_234703275.1">
    <property type="nucleotide sequence ID" value="NZ_JFHR01000093.1"/>
</dbReference>
<dbReference type="InterPro" id="IPR006153">
    <property type="entry name" value="Cation/H_exchanger_TM"/>
</dbReference>
<feature type="transmembrane region" description="Helical" evidence="9">
    <location>
        <begin position="92"/>
        <end position="114"/>
    </location>
</feature>
<keyword evidence="7 9" id="KW-0472">Membrane</keyword>
<feature type="transmembrane region" description="Helical" evidence="9">
    <location>
        <begin position="57"/>
        <end position="80"/>
    </location>
</feature>
<keyword evidence="4 9" id="KW-0812">Transmembrane</keyword>
<evidence type="ECO:0000259" key="10">
    <source>
        <dbReference type="Pfam" id="PF00999"/>
    </source>
</evidence>
<feature type="transmembrane region" description="Helical" evidence="9">
    <location>
        <begin position="365"/>
        <end position="386"/>
    </location>
</feature>
<keyword evidence="2" id="KW-0813">Transport</keyword>
<feature type="domain" description="Cation/H+ exchanger transmembrane" evidence="10">
    <location>
        <begin position="16"/>
        <end position="382"/>
    </location>
</feature>
<gene>
    <name evidence="11" type="ORF">BV95_04391</name>
</gene>
<dbReference type="InterPro" id="IPR038770">
    <property type="entry name" value="Na+/solute_symporter_sf"/>
</dbReference>
<feature type="transmembrane region" description="Helical" evidence="9">
    <location>
        <begin position="272"/>
        <end position="290"/>
    </location>
</feature>
<keyword evidence="6" id="KW-0406">Ion transport</keyword>
<evidence type="ECO:0000313" key="12">
    <source>
        <dbReference type="Proteomes" id="UP000028411"/>
    </source>
</evidence>
<feature type="transmembrane region" description="Helical" evidence="9">
    <location>
        <begin position="186"/>
        <end position="208"/>
    </location>
</feature>
<evidence type="ECO:0000256" key="9">
    <source>
        <dbReference type="SAM" id="Phobius"/>
    </source>
</evidence>
<proteinExistence type="predicted"/>
<dbReference type="GO" id="GO:0015297">
    <property type="term" value="F:antiporter activity"/>
    <property type="evidence" value="ECO:0007669"/>
    <property type="project" value="UniProtKB-KW"/>
</dbReference>
<feature type="transmembrane region" description="Helical" evidence="9">
    <location>
        <begin position="120"/>
        <end position="139"/>
    </location>
</feature>
<dbReference type="Pfam" id="PF00999">
    <property type="entry name" value="Na_H_Exchanger"/>
    <property type="match status" value="1"/>
</dbReference>
<evidence type="ECO:0000256" key="8">
    <source>
        <dbReference type="SAM" id="MobiDB-lite"/>
    </source>
</evidence>